<dbReference type="InterPro" id="IPR036513">
    <property type="entry name" value="STAS_dom_sf"/>
</dbReference>
<dbReference type="InterPro" id="IPR002645">
    <property type="entry name" value="STAS_dom"/>
</dbReference>
<name>A0A1K0FEN0_9ACTN</name>
<dbReference type="RefSeq" id="WP_071802945.1">
    <property type="nucleotide sequence ID" value="NZ_MEIA01000007.1"/>
</dbReference>
<dbReference type="Proteomes" id="UP000182486">
    <property type="component" value="Unassembled WGS sequence"/>
</dbReference>
<dbReference type="EMBL" id="MEIA01000007">
    <property type="protein sequence ID" value="OJF15996.1"/>
    <property type="molecule type" value="Genomic_DNA"/>
</dbReference>
<gene>
    <name evidence="3" type="ORF">BG844_01840</name>
    <name evidence="2" type="ORF">BG844_27740</name>
</gene>
<dbReference type="CDD" id="cd07043">
    <property type="entry name" value="STAS_anti-anti-sigma_factors"/>
    <property type="match status" value="1"/>
</dbReference>
<sequence length="124" mass="12887">MSVERQSEVVAGCEVVWSAGELAVSGEIDVANAAVIGQRIYALVGAPVMTVDCTAVTFLDVAGLRMLLRLGAAAAAKGTILLLHCSPAVWDTFGLCQVWDAPGLVIEPGTVLDRPDPDRPGSPE</sequence>
<dbReference type="Pfam" id="PF13466">
    <property type="entry name" value="STAS_2"/>
    <property type="match status" value="1"/>
</dbReference>
<keyword evidence="4" id="KW-1185">Reference proteome</keyword>
<dbReference type="EMBL" id="MEIA01000437">
    <property type="protein sequence ID" value="OJF11200.1"/>
    <property type="molecule type" value="Genomic_DNA"/>
</dbReference>
<reference evidence="2 4" key="1">
    <citation type="submission" date="2016-09" db="EMBL/GenBank/DDBJ databases">
        <title>Couchioplanes caeruleus draft genome sequence.</title>
        <authorList>
            <person name="Sheehan J."/>
            <person name="Caffrey P."/>
        </authorList>
    </citation>
    <scope>NUCLEOTIDE SEQUENCE [LARGE SCALE GENOMIC DNA]</scope>
    <source>
        <strain evidence="2 4">DSM 43634</strain>
    </source>
</reference>
<protein>
    <recommendedName>
        <fullName evidence="1">STAS domain-containing protein</fullName>
    </recommendedName>
</protein>
<proteinExistence type="predicted"/>
<comment type="caution">
    <text evidence="2">The sequence shown here is derived from an EMBL/GenBank/DDBJ whole genome shotgun (WGS) entry which is preliminary data.</text>
</comment>
<evidence type="ECO:0000313" key="3">
    <source>
        <dbReference type="EMBL" id="OJF15996.1"/>
    </source>
</evidence>
<feature type="domain" description="STAS" evidence="1">
    <location>
        <begin position="22"/>
        <end position="83"/>
    </location>
</feature>
<dbReference type="InterPro" id="IPR058548">
    <property type="entry name" value="MlaB-like_STAS"/>
</dbReference>
<dbReference type="PROSITE" id="PS50801">
    <property type="entry name" value="STAS"/>
    <property type="match status" value="1"/>
</dbReference>
<organism evidence="2 4">
    <name type="scientific">Couchioplanes caeruleus subsp. caeruleus</name>
    <dbReference type="NCBI Taxonomy" id="56427"/>
    <lineage>
        <taxon>Bacteria</taxon>
        <taxon>Bacillati</taxon>
        <taxon>Actinomycetota</taxon>
        <taxon>Actinomycetes</taxon>
        <taxon>Micromonosporales</taxon>
        <taxon>Micromonosporaceae</taxon>
        <taxon>Couchioplanes</taxon>
    </lineage>
</organism>
<dbReference type="AlphaFoldDB" id="A0A1K0FEN0"/>
<evidence type="ECO:0000313" key="2">
    <source>
        <dbReference type="EMBL" id="OJF11200.1"/>
    </source>
</evidence>
<dbReference type="Gene3D" id="3.30.750.24">
    <property type="entry name" value="STAS domain"/>
    <property type="match status" value="1"/>
</dbReference>
<accession>A0A1K0FEN0</accession>
<evidence type="ECO:0000313" key="4">
    <source>
        <dbReference type="Proteomes" id="UP000182486"/>
    </source>
</evidence>
<evidence type="ECO:0000259" key="1">
    <source>
        <dbReference type="PROSITE" id="PS50801"/>
    </source>
</evidence>
<dbReference type="SUPFAM" id="SSF52091">
    <property type="entry name" value="SpoIIaa-like"/>
    <property type="match status" value="1"/>
</dbReference>